<evidence type="ECO:0000256" key="3">
    <source>
        <dbReference type="ARBA" id="ARBA00023237"/>
    </source>
</evidence>
<name>A0A399QXL1_9PROT</name>
<evidence type="ECO:0000256" key="2">
    <source>
        <dbReference type="ARBA" id="ARBA00023136"/>
    </source>
</evidence>
<keyword evidence="2 4" id="KW-0472">Membrane</keyword>
<dbReference type="PANTHER" id="PTHR30189">
    <property type="entry name" value="LPS-ASSEMBLY PROTEIN"/>
    <property type="match status" value="1"/>
</dbReference>
<evidence type="ECO:0000313" key="8">
    <source>
        <dbReference type="EMBL" id="RIJ22247.1"/>
    </source>
</evidence>
<comment type="function">
    <text evidence="4">Involved in the assembly of lipopolysaccharide (LPS) at the surface of the outer membrane.</text>
</comment>
<evidence type="ECO:0000259" key="7">
    <source>
        <dbReference type="Pfam" id="PF19838"/>
    </source>
</evidence>
<protein>
    <recommendedName>
        <fullName evidence="4">LPS-assembly protein LptD</fullName>
    </recommendedName>
</protein>
<dbReference type="GO" id="GO:0043165">
    <property type="term" value="P:Gram-negative-bacterium-type cell outer membrane assembly"/>
    <property type="evidence" value="ECO:0007669"/>
    <property type="project" value="UniProtKB-UniRule"/>
</dbReference>
<keyword evidence="3 4" id="KW-0998">Cell outer membrane</keyword>
<dbReference type="Pfam" id="PF03968">
    <property type="entry name" value="LptD_N"/>
    <property type="match status" value="1"/>
</dbReference>
<evidence type="ECO:0000256" key="1">
    <source>
        <dbReference type="ARBA" id="ARBA00022729"/>
    </source>
</evidence>
<comment type="similarity">
    <text evidence="4">Belongs to the LptD family.</text>
</comment>
<dbReference type="HAMAP" id="MF_01411">
    <property type="entry name" value="LPS_assembly_LptD"/>
    <property type="match status" value="1"/>
</dbReference>
<accession>A0A399QXL1</accession>
<dbReference type="Proteomes" id="UP000265431">
    <property type="component" value="Unassembled WGS sequence"/>
</dbReference>
<comment type="caution">
    <text evidence="8">The sequence shown here is derived from an EMBL/GenBank/DDBJ whole genome shotgun (WGS) entry which is preliminary data.</text>
</comment>
<proteinExistence type="inferred from homology"/>
<dbReference type="GO" id="GO:0015920">
    <property type="term" value="P:lipopolysaccharide transport"/>
    <property type="evidence" value="ECO:0007669"/>
    <property type="project" value="InterPro"/>
</dbReference>
<dbReference type="OrthoDB" id="9760225at2"/>
<keyword evidence="1 4" id="KW-0732">Signal</keyword>
<comment type="caution">
    <text evidence="4">Lacks conserved residue(s) required for the propagation of feature annotation.</text>
</comment>
<feature type="signal peptide" evidence="4">
    <location>
        <begin position="1"/>
        <end position="36"/>
    </location>
</feature>
<organism evidence="8 9">
    <name type="scientific">Henriciella barbarensis</name>
    <dbReference type="NCBI Taxonomy" id="86342"/>
    <lineage>
        <taxon>Bacteria</taxon>
        <taxon>Pseudomonadati</taxon>
        <taxon>Pseudomonadota</taxon>
        <taxon>Alphaproteobacteria</taxon>
        <taxon>Hyphomonadales</taxon>
        <taxon>Hyphomonadaceae</taxon>
        <taxon>Henriciella</taxon>
    </lineage>
</organism>
<feature type="domain" description="Organic solvent tolerance-like N-terminal" evidence="5">
    <location>
        <begin position="59"/>
        <end position="134"/>
    </location>
</feature>
<keyword evidence="9" id="KW-1185">Reference proteome</keyword>
<dbReference type="GO" id="GO:0009279">
    <property type="term" value="C:cell outer membrane"/>
    <property type="evidence" value="ECO:0007669"/>
    <property type="project" value="UniProtKB-SubCell"/>
</dbReference>
<dbReference type="InterPro" id="IPR005653">
    <property type="entry name" value="OstA-like_N"/>
</dbReference>
<dbReference type="InterPro" id="IPR045659">
    <property type="entry name" value="LptD_2"/>
</dbReference>
<sequence precursor="true">MRIQGNLFVSRGGEMASLKISLASLLVATAALPALAQEPEAKEVAAQDDIVVEERVILDADNAYVLEDENLVVAEGNVRAEYGERVLTADRLTYNRETGRVRAQGNIVITEPDGTERFAEEIETDSRLVDGFATGFSIRTPEGESAAANTAERRNETITELDRAVFTACELCEGQTTPTWSIRARKAVLNEDTGMFTYRDAVFEIAGVPVAYFPYFAHPDPQSERRSGFLVPRFGASTKYGAFLQPRYYWAISPHQDLVVAPAFYTKIDPRLEFDYRKRFYSGDITTNFSFTNEARFDDDGERLNNKAFRGHFFADGRFRISEDWDWGFAVEEASDDLYTDRYDVDGENDRRGIYYSQPKTLLSQLYTQGQTKNWYVDASVQTFDNLQAQGIAEDRIADVLPLINSQYDMDFGKYGFLSLTGSAAFLERVEGADSRRASAGADWSTQRIMPGGLIVEPFAEARFDYYDVNDFPTVDESNTISRALGSTGVKLSMPFYRPGRNVDLLVEPIVMAAVSSGSPNDEQIPVEDGAFYELDTSSLFDANAQAGYDLYEGDKKLGAGISATARWKNGFEISGLVGRRWRSEADPAFDVPSNLDGTVSDWLVSASVEFNDYFSIDTKLRLDDDTLDINRLDTALNIDIEDIARTKAIYYRLDESIARSGVRQEGLFLLGEVFVRDNILILFELQREFEQNLNIRQGIGIGYEDECSRFELVYERQGTENRELGPSESIVFRFGFKTIGELGSRNFD</sequence>
<dbReference type="InterPro" id="IPR050218">
    <property type="entry name" value="LptD"/>
</dbReference>
<dbReference type="Pfam" id="PF19838">
    <property type="entry name" value="LptD_2"/>
    <property type="match status" value="1"/>
</dbReference>
<comment type="subunit">
    <text evidence="4">Component of the lipopolysaccharide transport and assembly complex.</text>
</comment>
<evidence type="ECO:0000259" key="5">
    <source>
        <dbReference type="Pfam" id="PF03968"/>
    </source>
</evidence>
<dbReference type="InterPro" id="IPR020889">
    <property type="entry name" value="LipoPS_assembly_LptD"/>
</dbReference>
<dbReference type="GO" id="GO:1990351">
    <property type="term" value="C:transporter complex"/>
    <property type="evidence" value="ECO:0007669"/>
    <property type="project" value="TreeGrafter"/>
</dbReference>
<comment type="subcellular location">
    <subcellularLocation>
        <location evidence="4">Cell outer membrane</location>
    </subcellularLocation>
</comment>
<feature type="chain" id="PRO_5017490204" description="LPS-assembly protein LptD" evidence="4">
    <location>
        <begin position="37"/>
        <end position="749"/>
    </location>
</feature>
<dbReference type="PANTHER" id="PTHR30189:SF1">
    <property type="entry name" value="LPS-ASSEMBLY PROTEIN LPTD"/>
    <property type="match status" value="1"/>
</dbReference>
<dbReference type="EMBL" id="QWGB01000007">
    <property type="protein sequence ID" value="RIJ22247.1"/>
    <property type="molecule type" value="Genomic_DNA"/>
</dbReference>
<dbReference type="Gene3D" id="2.60.450.10">
    <property type="entry name" value="Lipopolysaccharide (LPS) transport protein A like domain"/>
    <property type="match status" value="1"/>
</dbReference>
<dbReference type="InterPro" id="IPR007543">
    <property type="entry name" value="LptD_C"/>
</dbReference>
<feature type="domain" description="LptD C-terminal" evidence="6">
    <location>
        <begin position="309"/>
        <end position="640"/>
    </location>
</feature>
<feature type="domain" description="LPS-assembly protein LptD central" evidence="7">
    <location>
        <begin position="201"/>
        <end position="301"/>
    </location>
</feature>
<dbReference type="Pfam" id="PF04453">
    <property type="entry name" value="LptD"/>
    <property type="match status" value="1"/>
</dbReference>
<dbReference type="AlphaFoldDB" id="A0A399QXL1"/>
<gene>
    <name evidence="4" type="primary">lptD</name>
    <name evidence="8" type="ORF">D1224_11875</name>
</gene>
<reference evidence="8 9" key="1">
    <citation type="submission" date="2018-08" db="EMBL/GenBank/DDBJ databases">
        <title>Henriciella mobilis sp. nov., isolated from seawater.</title>
        <authorList>
            <person name="Cheng H."/>
            <person name="Wu Y.-H."/>
            <person name="Xu X.-W."/>
            <person name="Guo L.-L."/>
        </authorList>
    </citation>
    <scope>NUCLEOTIDE SEQUENCE [LARGE SCALE GENOMIC DNA]</scope>
    <source>
        <strain evidence="8 9">CCUG66934</strain>
    </source>
</reference>
<evidence type="ECO:0000259" key="6">
    <source>
        <dbReference type="Pfam" id="PF04453"/>
    </source>
</evidence>
<evidence type="ECO:0000313" key="9">
    <source>
        <dbReference type="Proteomes" id="UP000265431"/>
    </source>
</evidence>
<evidence type="ECO:0000256" key="4">
    <source>
        <dbReference type="HAMAP-Rule" id="MF_01411"/>
    </source>
</evidence>